<evidence type="ECO:0000259" key="1">
    <source>
        <dbReference type="Pfam" id="PF13240"/>
    </source>
</evidence>
<dbReference type="EMBL" id="VSSQ01053223">
    <property type="protein sequence ID" value="MPN07267.1"/>
    <property type="molecule type" value="Genomic_DNA"/>
</dbReference>
<organism evidence="2">
    <name type="scientific">bioreactor metagenome</name>
    <dbReference type="NCBI Taxonomy" id="1076179"/>
    <lineage>
        <taxon>unclassified sequences</taxon>
        <taxon>metagenomes</taxon>
        <taxon>ecological metagenomes</taxon>
    </lineage>
</organism>
<sequence>MVHFYQAPEVTALIYKMIEPYFDEVTPIEQAAKRKCCPHCGNQCQDEDRYCRICGERLFKRFPELSEKDQAIVTAQIECFIDAYLADKDEAEKNE</sequence>
<dbReference type="AlphaFoldDB" id="A0A645EZA6"/>
<name>A0A645EZA6_9ZZZZ</name>
<dbReference type="Pfam" id="PF13240">
    <property type="entry name" value="Zn_Ribbon_1"/>
    <property type="match status" value="1"/>
</dbReference>
<feature type="domain" description="Zinc-ribbon" evidence="1">
    <location>
        <begin position="37"/>
        <end position="57"/>
    </location>
</feature>
<protein>
    <recommendedName>
        <fullName evidence="1">Zinc-ribbon domain-containing protein</fullName>
    </recommendedName>
</protein>
<dbReference type="InterPro" id="IPR026870">
    <property type="entry name" value="Zinc_ribbon_dom"/>
</dbReference>
<gene>
    <name evidence="2" type="ORF">SDC9_154533</name>
</gene>
<evidence type="ECO:0000313" key="2">
    <source>
        <dbReference type="EMBL" id="MPN07267.1"/>
    </source>
</evidence>
<comment type="caution">
    <text evidence="2">The sequence shown here is derived from an EMBL/GenBank/DDBJ whole genome shotgun (WGS) entry which is preliminary data.</text>
</comment>
<reference evidence="2" key="1">
    <citation type="submission" date="2019-08" db="EMBL/GenBank/DDBJ databases">
        <authorList>
            <person name="Kucharzyk K."/>
            <person name="Murdoch R.W."/>
            <person name="Higgins S."/>
            <person name="Loffler F."/>
        </authorList>
    </citation>
    <scope>NUCLEOTIDE SEQUENCE</scope>
</reference>
<accession>A0A645EZA6</accession>
<proteinExistence type="predicted"/>